<feature type="signal peptide" evidence="1">
    <location>
        <begin position="1"/>
        <end position="16"/>
    </location>
</feature>
<evidence type="ECO:0000313" key="3">
    <source>
        <dbReference type="EMBL" id="KAJ1347589.1"/>
    </source>
</evidence>
<dbReference type="Pfam" id="PF07714">
    <property type="entry name" value="PK_Tyr_Ser-Thr"/>
    <property type="match status" value="1"/>
</dbReference>
<dbReference type="PROSITE" id="PS50011">
    <property type="entry name" value="PROTEIN_KINASE_DOM"/>
    <property type="match status" value="1"/>
</dbReference>
<organism evidence="3 4">
    <name type="scientific">Parelaphostrongylus tenuis</name>
    <name type="common">Meningeal worm</name>
    <dbReference type="NCBI Taxonomy" id="148309"/>
    <lineage>
        <taxon>Eukaryota</taxon>
        <taxon>Metazoa</taxon>
        <taxon>Ecdysozoa</taxon>
        <taxon>Nematoda</taxon>
        <taxon>Chromadorea</taxon>
        <taxon>Rhabditida</taxon>
        <taxon>Rhabditina</taxon>
        <taxon>Rhabditomorpha</taxon>
        <taxon>Strongyloidea</taxon>
        <taxon>Metastrongylidae</taxon>
        <taxon>Parelaphostrongylus</taxon>
    </lineage>
</organism>
<dbReference type="Gene3D" id="1.10.510.10">
    <property type="entry name" value="Transferase(Phosphotransferase) domain 1"/>
    <property type="match status" value="1"/>
</dbReference>
<dbReference type="InterPro" id="IPR000719">
    <property type="entry name" value="Prot_kinase_dom"/>
</dbReference>
<gene>
    <name evidence="3" type="ORF">KIN20_002686</name>
</gene>
<proteinExistence type="predicted"/>
<dbReference type="Proteomes" id="UP001196413">
    <property type="component" value="Unassembled WGS sequence"/>
</dbReference>
<dbReference type="InterPro" id="IPR011009">
    <property type="entry name" value="Kinase-like_dom_sf"/>
</dbReference>
<evidence type="ECO:0000256" key="1">
    <source>
        <dbReference type="SAM" id="SignalP"/>
    </source>
</evidence>
<name>A0AAD5QFJ2_PARTN</name>
<reference evidence="3" key="1">
    <citation type="submission" date="2021-06" db="EMBL/GenBank/DDBJ databases">
        <title>Parelaphostrongylus tenuis whole genome reference sequence.</title>
        <authorList>
            <person name="Garwood T.J."/>
            <person name="Larsen P.A."/>
            <person name="Fountain-Jones N.M."/>
            <person name="Garbe J.R."/>
            <person name="Macchietto M.G."/>
            <person name="Kania S.A."/>
            <person name="Gerhold R.W."/>
            <person name="Richards J.E."/>
            <person name="Wolf T.M."/>
        </authorList>
    </citation>
    <scope>NUCLEOTIDE SEQUENCE</scope>
    <source>
        <strain evidence="3">MNPRO001-30</strain>
        <tissue evidence="3">Meninges</tissue>
    </source>
</reference>
<feature type="chain" id="PRO_5041934699" description="Protein kinase domain-containing protein" evidence="1">
    <location>
        <begin position="17"/>
        <end position="876"/>
    </location>
</feature>
<evidence type="ECO:0000259" key="2">
    <source>
        <dbReference type="PROSITE" id="PS50011"/>
    </source>
</evidence>
<protein>
    <recommendedName>
        <fullName evidence="2">Protein kinase domain-containing protein</fullName>
    </recommendedName>
</protein>
<dbReference type="InterPro" id="IPR001245">
    <property type="entry name" value="Ser-Thr/Tyr_kinase_cat_dom"/>
</dbReference>
<dbReference type="GO" id="GO:0004674">
    <property type="term" value="F:protein serine/threonine kinase activity"/>
    <property type="evidence" value="ECO:0007669"/>
    <property type="project" value="TreeGrafter"/>
</dbReference>
<dbReference type="GO" id="GO:0005524">
    <property type="term" value="F:ATP binding"/>
    <property type="evidence" value="ECO:0007669"/>
    <property type="project" value="InterPro"/>
</dbReference>
<dbReference type="SUPFAM" id="SSF56112">
    <property type="entry name" value="Protein kinase-like (PK-like)"/>
    <property type="match status" value="1"/>
</dbReference>
<dbReference type="PANTHER" id="PTHR44329">
    <property type="entry name" value="SERINE/THREONINE-PROTEIN KINASE TNNI3K-RELATED"/>
    <property type="match status" value="1"/>
</dbReference>
<dbReference type="InterPro" id="IPR051681">
    <property type="entry name" value="Ser/Thr_Kinases-Pseudokinases"/>
</dbReference>
<dbReference type="AlphaFoldDB" id="A0AAD5QFJ2"/>
<keyword evidence="4" id="KW-1185">Reference proteome</keyword>
<dbReference type="EMBL" id="JAHQIW010000349">
    <property type="protein sequence ID" value="KAJ1347589.1"/>
    <property type="molecule type" value="Genomic_DNA"/>
</dbReference>
<keyword evidence="1" id="KW-0732">Signal</keyword>
<feature type="domain" description="Protein kinase" evidence="2">
    <location>
        <begin position="625"/>
        <end position="876"/>
    </location>
</feature>
<sequence>MRKLLLILPIIHLTTSVSHVISTQGQCQAICLKEYGTLKEFNALDGSTYRDIDVMNNSDFALCKLGCGSPGFTELKLKPFERGQTAYHAITSRNTNRAPSVTSASSPPVRSVVLLCANSAENNGSVFWRIELEIRNRSSDGMIAHWVEAVRRYNSSHGTDSVVFSAWAYSSYVDFFGVVDIKNATIQFRIVSFNGSGYIGDVVKSQWFTENQLIGGNYIEMMIAEEVWRDELAAARVLFKSSQTSSCSLVLSYNSHMGIEQRMEFVMDRSRGFLLDRLAFDHPYTLRLWHVGAVTTAYSSYEFRTSTCLKMVNDPTLCAPPPVSDISWTWDTSEHEKNRVVLKWIYGSSTQMVEDGSQVELRESTVPVATTFPHMVHFDIAINPLVTVSQYQCQFLDGQRRVVTWTHRSVVVYVPNEHCNYGIEITVVDSRNRRSPTTKTQVIRYEEKYQMLLSPNGWNTGVIVLSFVVLASFLTVSAGMVACRVRDRREWNTIKRSISPWSPSFAITRTTAPVIGQADKCGNNDRCPMHPVNMVRLSFSRASDSPLNSTPILKRNSVAEKSDDDCSSKFDSHTDDAGYDTIGTPKLTDNPCETEECTGRCLPASIITPVTTLMPNTLSVPHESLRVSRRVASTSFSLWTTKHVVWPDTEQTFAIKYSRRIGHLRREFKILNHISMNHDNLVRWLGVGICGGQVLSLLFEPCNGGTLSRFLNDARRSLHNRTVIDMPSDVYQAHFLAYHLHRFALNVAQALAYLHDQYCIHLHITTENVYLALDYSDPLEIPCDQSVKVGDFCWATVPHVKCGRILSPQSLLPPEGIINGDDNTTAADVWQYGLLLAAMVTLNSAKPLLCIVPDIILTDRSIKNYYTCLSSGIRQL</sequence>
<evidence type="ECO:0000313" key="4">
    <source>
        <dbReference type="Proteomes" id="UP001196413"/>
    </source>
</evidence>
<accession>A0AAD5QFJ2</accession>
<comment type="caution">
    <text evidence="3">The sequence shown here is derived from an EMBL/GenBank/DDBJ whole genome shotgun (WGS) entry which is preliminary data.</text>
</comment>